<evidence type="ECO:0000256" key="1">
    <source>
        <dbReference type="SAM" id="MobiDB-lite"/>
    </source>
</evidence>
<reference evidence="2" key="1">
    <citation type="journal article" date="2021" name="Front. Microbiol.">
        <title>Comprehensive Comparative Genomics and Phenotyping of Methylobacterium Species.</title>
        <authorList>
            <person name="Alessa O."/>
            <person name="Ogura Y."/>
            <person name="Fujitani Y."/>
            <person name="Takami H."/>
            <person name="Hayashi T."/>
            <person name="Sahin N."/>
            <person name="Tani A."/>
        </authorList>
    </citation>
    <scope>NUCLEOTIDE SEQUENCE</scope>
    <source>
        <strain evidence="2">KCTC 52305</strain>
    </source>
</reference>
<reference evidence="2" key="2">
    <citation type="submission" date="2021-08" db="EMBL/GenBank/DDBJ databases">
        <authorList>
            <person name="Tani A."/>
            <person name="Ola A."/>
            <person name="Ogura Y."/>
            <person name="Katsura K."/>
            <person name="Hayashi T."/>
        </authorList>
    </citation>
    <scope>NUCLEOTIDE SEQUENCE</scope>
    <source>
        <strain evidence="2">KCTC 52305</strain>
    </source>
</reference>
<accession>A0ABQ4R878</accession>
<protein>
    <submittedName>
        <fullName evidence="2">Uncharacterized protein</fullName>
    </submittedName>
</protein>
<gene>
    <name evidence="2" type="ORF">OPKNFCMD_6705</name>
</gene>
<feature type="region of interest" description="Disordered" evidence="1">
    <location>
        <begin position="87"/>
        <end position="119"/>
    </location>
</feature>
<organism evidence="2 3">
    <name type="scientific">Methylobacterium crusticola</name>
    <dbReference type="NCBI Taxonomy" id="1697972"/>
    <lineage>
        <taxon>Bacteria</taxon>
        <taxon>Pseudomonadati</taxon>
        <taxon>Pseudomonadota</taxon>
        <taxon>Alphaproteobacteria</taxon>
        <taxon>Hyphomicrobiales</taxon>
        <taxon>Methylobacteriaceae</taxon>
        <taxon>Methylobacterium</taxon>
    </lineage>
</organism>
<evidence type="ECO:0000313" key="2">
    <source>
        <dbReference type="EMBL" id="GJD53926.1"/>
    </source>
</evidence>
<keyword evidence="3" id="KW-1185">Reference proteome</keyword>
<sequence>MIQSRSISVDDPSAACPVSPETLGRLLRAQPDAIAQMTDELSEAERARLAVYLYGRSHTHELGLRIAATCEGAALRRAAGLVGNTLYEQSRKPYTAPTHGTAQSGSKRKISLGGARLSS</sequence>
<evidence type="ECO:0000313" key="3">
    <source>
        <dbReference type="Proteomes" id="UP001055167"/>
    </source>
</evidence>
<comment type="caution">
    <text evidence="2">The sequence shown here is derived from an EMBL/GenBank/DDBJ whole genome shotgun (WGS) entry which is preliminary data.</text>
</comment>
<dbReference type="Proteomes" id="UP001055167">
    <property type="component" value="Unassembled WGS sequence"/>
</dbReference>
<dbReference type="EMBL" id="BPQH01000041">
    <property type="protein sequence ID" value="GJD53926.1"/>
    <property type="molecule type" value="Genomic_DNA"/>
</dbReference>
<proteinExistence type="predicted"/>
<name>A0ABQ4R878_9HYPH</name>
<dbReference type="RefSeq" id="WP_128564311.1">
    <property type="nucleotide sequence ID" value="NZ_BPQH01000041.1"/>
</dbReference>